<proteinExistence type="predicted"/>
<dbReference type="OrthoDB" id="4060227at2759"/>
<gene>
    <name evidence="2" type="ORF">BDV95DRAFT_293023</name>
</gene>
<keyword evidence="3" id="KW-1185">Reference proteome</keyword>
<evidence type="ECO:0008006" key="4">
    <source>
        <dbReference type="Google" id="ProtNLM"/>
    </source>
</evidence>
<protein>
    <recommendedName>
        <fullName evidence="4">Zn(2)-C6 fungal-type domain-containing protein</fullName>
    </recommendedName>
</protein>
<dbReference type="Proteomes" id="UP000481861">
    <property type="component" value="Unassembled WGS sequence"/>
</dbReference>
<organism evidence="2 3">
    <name type="scientific">Massariosphaeria phaeospora</name>
    <dbReference type="NCBI Taxonomy" id="100035"/>
    <lineage>
        <taxon>Eukaryota</taxon>
        <taxon>Fungi</taxon>
        <taxon>Dikarya</taxon>
        <taxon>Ascomycota</taxon>
        <taxon>Pezizomycotina</taxon>
        <taxon>Dothideomycetes</taxon>
        <taxon>Pleosporomycetidae</taxon>
        <taxon>Pleosporales</taxon>
        <taxon>Pleosporales incertae sedis</taxon>
        <taxon>Massariosphaeria</taxon>
    </lineage>
</organism>
<reference evidence="2 3" key="1">
    <citation type="submission" date="2020-01" db="EMBL/GenBank/DDBJ databases">
        <authorList>
            <consortium name="DOE Joint Genome Institute"/>
            <person name="Haridas S."/>
            <person name="Albert R."/>
            <person name="Binder M."/>
            <person name="Bloem J."/>
            <person name="Labutti K."/>
            <person name="Salamov A."/>
            <person name="Andreopoulos B."/>
            <person name="Baker S.E."/>
            <person name="Barry K."/>
            <person name="Bills G."/>
            <person name="Bluhm B.H."/>
            <person name="Cannon C."/>
            <person name="Castanera R."/>
            <person name="Culley D.E."/>
            <person name="Daum C."/>
            <person name="Ezra D."/>
            <person name="Gonzalez J.B."/>
            <person name="Henrissat B."/>
            <person name="Kuo A."/>
            <person name="Liang C."/>
            <person name="Lipzen A."/>
            <person name="Lutzoni F."/>
            <person name="Magnuson J."/>
            <person name="Mondo S."/>
            <person name="Nolan M."/>
            <person name="Ohm R."/>
            <person name="Pangilinan J."/>
            <person name="Park H.-J.H."/>
            <person name="Ramirez L."/>
            <person name="Alfaro M."/>
            <person name="Sun H."/>
            <person name="Tritt A."/>
            <person name="Yoshinaga Y."/>
            <person name="Zwiers L.-H.L."/>
            <person name="Turgeon B.G."/>
            <person name="Goodwin S.B."/>
            <person name="Spatafora J.W."/>
            <person name="Crous P.W."/>
            <person name="Grigoriev I.V."/>
        </authorList>
    </citation>
    <scope>NUCLEOTIDE SEQUENCE [LARGE SCALE GENOMIC DNA]</scope>
    <source>
        <strain evidence="2 3">CBS 611.86</strain>
    </source>
</reference>
<sequence>MYARMSNAVWSWDVSGGKKPQQTPPPAMSKRTWSQSKVKSHLNHQDGTSRSPRLHLGRSEPAADTSVPSISRKVKACAETSKAKGLNPDNKFKHTICLAATQIKRRMDERGPPCIRCAERNLSCVLNKSLHTLIDERSQ</sequence>
<accession>A0A7C8LZI3</accession>
<evidence type="ECO:0000256" key="1">
    <source>
        <dbReference type="SAM" id="MobiDB-lite"/>
    </source>
</evidence>
<dbReference type="EMBL" id="JAADJZ010000042">
    <property type="protein sequence ID" value="KAF2864660.1"/>
    <property type="molecule type" value="Genomic_DNA"/>
</dbReference>
<dbReference type="AlphaFoldDB" id="A0A7C8LZI3"/>
<comment type="caution">
    <text evidence="2">The sequence shown here is derived from an EMBL/GenBank/DDBJ whole genome shotgun (WGS) entry which is preliminary data.</text>
</comment>
<name>A0A7C8LZI3_9PLEO</name>
<evidence type="ECO:0000313" key="2">
    <source>
        <dbReference type="EMBL" id="KAF2864660.1"/>
    </source>
</evidence>
<feature type="region of interest" description="Disordered" evidence="1">
    <location>
        <begin position="1"/>
        <end position="88"/>
    </location>
</feature>
<evidence type="ECO:0000313" key="3">
    <source>
        <dbReference type="Proteomes" id="UP000481861"/>
    </source>
</evidence>